<evidence type="ECO:0000259" key="1">
    <source>
        <dbReference type="Pfam" id="PF26215"/>
    </source>
</evidence>
<protein>
    <recommendedName>
        <fullName evidence="1">Helix-turn-helix domain-containing protein</fullName>
    </recommendedName>
</protein>
<name>A0ABN8MQU2_9CNID</name>
<proteinExistence type="predicted"/>
<dbReference type="PANTHER" id="PTHR21301">
    <property type="entry name" value="REVERSE TRANSCRIPTASE"/>
    <property type="match status" value="1"/>
</dbReference>
<dbReference type="Proteomes" id="UP001159405">
    <property type="component" value="Unassembled WGS sequence"/>
</dbReference>
<sequence>MEQNLKSQHATFTESEKIKLSSSNKVHNFTSTSLPPDAISLLNKGTNFIPTTTTPSISSLQKTIESEVNTALCSLIRKKNHTTKLNSSKTSKSLLRFHPYRKQMHPLPLLQQEQSRPHFNLHLIDYVHNTVSFTKEFLQPAKLRSIIYPKLCNTLPHTTSYITNVQNDNDEILTVSDKNMGWAFVPTSWFSTEYKRHFSDLSTYKRIDNFNCKQTITNSHTLLGQLKKRFSTVITNQDNSRLLDPTPQDRLQLPYMKLLPKVHKLDKPASYDNLNKLTGRPIITAHSWITSNPSRLLGTELDNITLQLKNLFEERNIPYPLIYNSYDLLLLLDKLRIINMYELSIIKSCKLLNLPNFYRDYLLNLNNFINQRNFFRAGNTTYQQIKGVAMGSYHSRQIADLHFFFFCRYIDDGFMLTSKANLPNIISNLCSSYPPQIPLTFTSNHHTTHYLDLTLSLNHFTIKSHRVHHQIYQKPHHKYMYPHFSSNHPHHIFAGIIKTETIRYSRLSATLDDYNFIHHLFTLRLTALDYPLQLITEHSFPWITRTAHQRRLKNKQTNNVTRPTVYYKTLYNKDKRTDKLVNNILLKYHNPHIPKLSKAYCNSTKLHTLLLTNKMLHHKLILFNNSTT</sequence>
<comment type="caution">
    <text evidence="2">The sequence shown here is derived from an EMBL/GenBank/DDBJ whole genome shotgun (WGS) entry which is preliminary data.</text>
</comment>
<dbReference type="InterPro" id="IPR058912">
    <property type="entry name" value="HTH_animal"/>
</dbReference>
<organism evidence="2 3">
    <name type="scientific">Porites lobata</name>
    <dbReference type="NCBI Taxonomy" id="104759"/>
    <lineage>
        <taxon>Eukaryota</taxon>
        <taxon>Metazoa</taxon>
        <taxon>Cnidaria</taxon>
        <taxon>Anthozoa</taxon>
        <taxon>Hexacorallia</taxon>
        <taxon>Scleractinia</taxon>
        <taxon>Fungiina</taxon>
        <taxon>Poritidae</taxon>
        <taxon>Porites</taxon>
    </lineage>
</organism>
<gene>
    <name evidence="2" type="ORF">PLOB_00016116</name>
</gene>
<feature type="domain" description="Helix-turn-helix" evidence="1">
    <location>
        <begin position="481"/>
        <end position="538"/>
    </location>
</feature>
<evidence type="ECO:0000313" key="3">
    <source>
        <dbReference type="Proteomes" id="UP001159405"/>
    </source>
</evidence>
<reference evidence="2 3" key="1">
    <citation type="submission" date="2022-05" db="EMBL/GenBank/DDBJ databases">
        <authorList>
            <consortium name="Genoscope - CEA"/>
            <person name="William W."/>
        </authorList>
    </citation>
    <scope>NUCLEOTIDE SEQUENCE [LARGE SCALE GENOMIC DNA]</scope>
</reference>
<dbReference type="Pfam" id="PF26215">
    <property type="entry name" value="HTH_animal"/>
    <property type="match status" value="1"/>
</dbReference>
<evidence type="ECO:0000313" key="2">
    <source>
        <dbReference type="EMBL" id="CAH3033850.1"/>
    </source>
</evidence>
<accession>A0ABN8MQU2</accession>
<dbReference type="EMBL" id="CALNXK010000002">
    <property type="protein sequence ID" value="CAH3033850.1"/>
    <property type="molecule type" value="Genomic_DNA"/>
</dbReference>
<keyword evidence="3" id="KW-1185">Reference proteome</keyword>
<dbReference type="PANTHER" id="PTHR21301:SF10">
    <property type="entry name" value="REVERSE TRANSCRIPTASE DOMAIN-CONTAINING PROTEIN"/>
    <property type="match status" value="1"/>
</dbReference>